<evidence type="ECO:0000256" key="11">
    <source>
        <dbReference type="ARBA" id="ARBA00049229"/>
    </source>
</evidence>
<dbReference type="RefSeq" id="WP_212518071.1">
    <property type="nucleotide sequence ID" value="NZ_JAGSOH010000025.1"/>
</dbReference>
<evidence type="ECO:0000256" key="1">
    <source>
        <dbReference type="ARBA" id="ARBA00001933"/>
    </source>
</evidence>
<comment type="pathway">
    <text evidence="2 12">Amino-acid biosynthesis; L-isoleucine biosynthesis; L-isoleucine from 2-oxobutanoate: step 4/4.</text>
</comment>
<evidence type="ECO:0000256" key="2">
    <source>
        <dbReference type="ARBA" id="ARBA00004824"/>
    </source>
</evidence>
<dbReference type="InterPro" id="IPR005785">
    <property type="entry name" value="B_amino_transI"/>
</dbReference>
<dbReference type="GO" id="GO:0008652">
    <property type="term" value="P:amino acid biosynthetic process"/>
    <property type="evidence" value="ECO:0007669"/>
    <property type="project" value="UniProtKB-KW"/>
</dbReference>
<protein>
    <recommendedName>
        <fullName evidence="12">Branched-chain-amino-acid aminotransferase</fullName>
        <shortName evidence="12">BCAT</shortName>
        <ecNumber evidence="12">2.6.1.42</ecNumber>
    </recommendedName>
</protein>
<dbReference type="InterPro" id="IPR001544">
    <property type="entry name" value="Aminotrans_IV"/>
</dbReference>
<dbReference type="InterPro" id="IPR043132">
    <property type="entry name" value="BCAT-like_C"/>
</dbReference>
<gene>
    <name evidence="12" type="primary">ilvE</name>
    <name evidence="13" type="ORF">KDK95_11470</name>
</gene>
<evidence type="ECO:0000256" key="8">
    <source>
        <dbReference type="ARBA" id="ARBA00022898"/>
    </source>
</evidence>
<dbReference type="AlphaFoldDB" id="A0A941EFU8"/>
<evidence type="ECO:0000256" key="9">
    <source>
        <dbReference type="ARBA" id="ARBA00048212"/>
    </source>
</evidence>
<keyword evidence="6 12" id="KW-0032">Aminotransferase</keyword>
<proteinExistence type="inferred from homology"/>
<comment type="catalytic activity">
    <reaction evidence="10 12">
        <text>L-isoleucine + 2-oxoglutarate = (S)-3-methyl-2-oxopentanoate + L-glutamate</text>
        <dbReference type="Rhea" id="RHEA:24801"/>
        <dbReference type="ChEBI" id="CHEBI:16810"/>
        <dbReference type="ChEBI" id="CHEBI:29985"/>
        <dbReference type="ChEBI" id="CHEBI:35146"/>
        <dbReference type="ChEBI" id="CHEBI:58045"/>
        <dbReference type="EC" id="2.6.1.42"/>
    </reaction>
</comment>
<dbReference type="Pfam" id="PF01063">
    <property type="entry name" value="Aminotran_4"/>
    <property type="match status" value="1"/>
</dbReference>
<comment type="catalytic activity">
    <reaction evidence="9 12">
        <text>L-valine + 2-oxoglutarate = 3-methyl-2-oxobutanoate + L-glutamate</text>
        <dbReference type="Rhea" id="RHEA:24813"/>
        <dbReference type="ChEBI" id="CHEBI:11851"/>
        <dbReference type="ChEBI" id="CHEBI:16810"/>
        <dbReference type="ChEBI" id="CHEBI:29985"/>
        <dbReference type="ChEBI" id="CHEBI:57762"/>
        <dbReference type="EC" id="2.6.1.42"/>
    </reaction>
</comment>
<dbReference type="FunFam" id="3.20.10.10:FF:000002">
    <property type="entry name" value="D-alanine aminotransferase"/>
    <property type="match status" value="1"/>
</dbReference>
<dbReference type="Gene3D" id="3.20.10.10">
    <property type="entry name" value="D-amino Acid Aminotransferase, subunit A, domain 2"/>
    <property type="match status" value="1"/>
</dbReference>
<dbReference type="EC" id="2.6.1.42" evidence="12"/>
<dbReference type="InterPro" id="IPR043131">
    <property type="entry name" value="BCAT-like_N"/>
</dbReference>
<comment type="pathway">
    <text evidence="3 12">Amino-acid biosynthesis; L-valine biosynthesis; L-valine from pyruvate: step 4/4.</text>
</comment>
<name>A0A941EFU8_9ACTN</name>
<organism evidence="13 14">
    <name type="scientific">Actinospica acidithermotolerans</name>
    <dbReference type="NCBI Taxonomy" id="2828514"/>
    <lineage>
        <taxon>Bacteria</taxon>
        <taxon>Bacillati</taxon>
        <taxon>Actinomycetota</taxon>
        <taxon>Actinomycetes</taxon>
        <taxon>Catenulisporales</taxon>
        <taxon>Actinospicaceae</taxon>
        <taxon>Actinospica</taxon>
    </lineage>
</organism>
<dbReference type="Proteomes" id="UP000676325">
    <property type="component" value="Unassembled WGS sequence"/>
</dbReference>
<dbReference type="PANTHER" id="PTHR42743:SF11">
    <property type="entry name" value="AMINODEOXYCHORISMATE LYASE"/>
    <property type="match status" value="1"/>
</dbReference>
<dbReference type="NCBIfam" id="NF005146">
    <property type="entry name" value="PRK06606.1"/>
    <property type="match status" value="1"/>
</dbReference>
<comment type="similarity">
    <text evidence="5 12">Belongs to the class-IV pyridoxal-phosphate-dependent aminotransferase family.</text>
</comment>
<sequence>MQTEQKFIWLDGDLVAWDDATVHITTHALHYGIGFFEGIRAHGTKQGPALFRLGDHLRRLRNSAAVYGMELPFALDELARACRAVVSANGLTDCYLRPLVFLGEGPNPLAAPLRCAITASANGPLVGAAKAIGARAQISSFQRFGANALPPAAKASGQYLNSVIGQSAALRAGYDDALFLNENGLVADGWAHNIFTVYDGVLSVPPQWTGGLPGITRDSVMTLAAEDGITVAERPLVRSDLYLAEEVFLTGTAAGVKPVGSIDGRPMTAGAPGPVTARIARLYADAVTGESGAHPDWLDYV</sequence>
<dbReference type="Gene3D" id="3.30.470.10">
    <property type="match status" value="1"/>
</dbReference>
<comment type="catalytic activity">
    <reaction evidence="11 12">
        <text>L-leucine + 2-oxoglutarate = 4-methyl-2-oxopentanoate + L-glutamate</text>
        <dbReference type="Rhea" id="RHEA:18321"/>
        <dbReference type="ChEBI" id="CHEBI:16810"/>
        <dbReference type="ChEBI" id="CHEBI:17865"/>
        <dbReference type="ChEBI" id="CHEBI:29985"/>
        <dbReference type="ChEBI" id="CHEBI:57427"/>
        <dbReference type="EC" id="2.6.1.42"/>
    </reaction>
</comment>
<evidence type="ECO:0000256" key="4">
    <source>
        <dbReference type="ARBA" id="ARBA00005072"/>
    </source>
</evidence>
<keyword evidence="12" id="KW-0100">Branched-chain amino acid biosynthesis</keyword>
<keyword evidence="14" id="KW-1185">Reference proteome</keyword>
<dbReference type="CDD" id="cd00449">
    <property type="entry name" value="PLPDE_IV"/>
    <property type="match status" value="1"/>
</dbReference>
<dbReference type="InterPro" id="IPR050571">
    <property type="entry name" value="Class-IV_PLP-Dep_Aminotrnsfr"/>
</dbReference>
<comment type="caution">
    <text evidence="13">The sequence shown here is derived from an EMBL/GenBank/DDBJ whole genome shotgun (WGS) entry which is preliminary data.</text>
</comment>
<dbReference type="SUPFAM" id="SSF56752">
    <property type="entry name" value="D-aminoacid aminotransferase-like PLP-dependent enzymes"/>
    <property type="match status" value="1"/>
</dbReference>
<dbReference type="InterPro" id="IPR036038">
    <property type="entry name" value="Aminotransferase-like"/>
</dbReference>
<comment type="cofactor">
    <cofactor evidence="1 12">
        <name>pyridoxal 5'-phosphate</name>
        <dbReference type="ChEBI" id="CHEBI:597326"/>
    </cofactor>
</comment>
<evidence type="ECO:0000256" key="10">
    <source>
        <dbReference type="ARBA" id="ARBA00048798"/>
    </source>
</evidence>
<evidence type="ECO:0000313" key="14">
    <source>
        <dbReference type="Proteomes" id="UP000676325"/>
    </source>
</evidence>
<evidence type="ECO:0000256" key="5">
    <source>
        <dbReference type="ARBA" id="ARBA00009320"/>
    </source>
</evidence>
<reference evidence="13" key="1">
    <citation type="submission" date="2021-04" db="EMBL/GenBank/DDBJ databases">
        <title>Genome based classification of Actinospica acidithermotolerans sp. nov., an actinobacterium isolated from an Indonesian hot spring.</title>
        <authorList>
            <person name="Kusuma A.B."/>
            <person name="Putra K.E."/>
            <person name="Nafisah S."/>
            <person name="Loh J."/>
            <person name="Nouioui I."/>
            <person name="Goodfellow M."/>
        </authorList>
    </citation>
    <scope>NUCLEOTIDE SEQUENCE</scope>
    <source>
        <strain evidence="13">MGRD01-02</strain>
    </source>
</reference>
<keyword evidence="7 12" id="KW-0808">Transferase</keyword>
<dbReference type="GO" id="GO:0009082">
    <property type="term" value="P:branched-chain amino acid biosynthetic process"/>
    <property type="evidence" value="ECO:0007669"/>
    <property type="project" value="UniProtKB-KW"/>
</dbReference>
<evidence type="ECO:0000256" key="12">
    <source>
        <dbReference type="RuleBase" id="RU364094"/>
    </source>
</evidence>
<accession>A0A941EFU8</accession>
<dbReference type="PANTHER" id="PTHR42743">
    <property type="entry name" value="AMINO-ACID AMINOTRANSFERASE"/>
    <property type="match status" value="1"/>
</dbReference>
<dbReference type="GO" id="GO:0004084">
    <property type="term" value="F:branched-chain-amino-acid transaminase activity"/>
    <property type="evidence" value="ECO:0007669"/>
    <property type="project" value="UniProtKB-EC"/>
</dbReference>
<evidence type="ECO:0000256" key="3">
    <source>
        <dbReference type="ARBA" id="ARBA00004931"/>
    </source>
</evidence>
<keyword evidence="12" id="KW-0028">Amino-acid biosynthesis</keyword>
<evidence type="ECO:0000313" key="13">
    <source>
        <dbReference type="EMBL" id="MBR7826924.1"/>
    </source>
</evidence>
<comment type="pathway">
    <text evidence="4 12">Amino-acid biosynthesis; L-leucine biosynthesis; L-leucine from 3-methyl-2-oxobutanoate: step 4/4.</text>
</comment>
<comment type="function">
    <text evidence="12">Acts on leucine, isoleucine and valine.</text>
</comment>
<evidence type="ECO:0000256" key="7">
    <source>
        <dbReference type="ARBA" id="ARBA00022679"/>
    </source>
</evidence>
<dbReference type="NCBIfam" id="TIGR01122">
    <property type="entry name" value="ilvE_I"/>
    <property type="match status" value="1"/>
</dbReference>
<keyword evidence="8 12" id="KW-0663">Pyridoxal phosphate</keyword>
<dbReference type="EMBL" id="JAGSOH010000025">
    <property type="protein sequence ID" value="MBR7826924.1"/>
    <property type="molecule type" value="Genomic_DNA"/>
</dbReference>
<evidence type="ECO:0000256" key="6">
    <source>
        <dbReference type="ARBA" id="ARBA00022576"/>
    </source>
</evidence>